<evidence type="ECO:0000313" key="2">
    <source>
        <dbReference type="EMBL" id="MPN17113.1"/>
    </source>
</evidence>
<evidence type="ECO:0000256" key="1">
    <source>
        <dbReference type="SAM" id="MobiDB-lite"/>
    </source>
</evidence>
<dbReference type="EMBL" id="VSSQ01064149">
    <property type="protein sequence ID" value="MPN17113.1"/>
    <property type="molecule type" value="Genomic_DNA"/>
</dbReference>
<comment type="caution">
    <text evidence="2">The sequence shown here is derived from an EMBL/GenBank/DDBJ whole genome shotgun (WGS) entry which is preliminary data.</text>
</comment>
<gene>
    <name evidence="2" type="ORF">SDC9_164463</name>
</gene>
<proteinExistence type="predicted"/>
<protein>
    <submittedName>
        <fullName evidence="2">Uncharacterized protein</fullName>
    </submittedName>
</protein>
<dbReference type="AlphaFoldDB" id="A0A645FYX8"/>
<name>A0A645FYX8_9ZZZZ</name>
<sequence length="80" mass="8412">MGGFDQAAHAIRRIGQQPHGDGMSDGRDIGVVHRFVGLGFDHDPDVSVVIEHGLKRLGDAFGGHDGIFGFADIGAFTGEP</sequence>
<feature type="region of interest" description="Disordered" evidence="1">
    <location>
        <begin position="1"/>
        <end position="26"/>
    </location>
</feature>
<organism evidence="2">
    <name type="scientific">bioreactor metagenome</name>
    <dbReference type="NCBI Taxonomy" id="1076179"/>
    <lineage>
        <taxon>unclassified sequences</taxon>
        <taxon>metagenomes</taxon>
        <taxon>ecological metagenomes</taxon>
    </lineage>
</organism>
<reference evidence="2" key="1">
    <citation type="submission" date="2019-08" db="EMBL/GenBank/DDBJ databases">
        <authorList>
            <person name="Kucharzyk K."/>
            <person name="Murdoch R.W."/>
            <person name="Higgins S."/>
            <person name="Loffler F."/>
        </authorList>
    </citation>
    <scope>NUCLEOTIDE SEQUENCE</scope>
</reference>
<accession>A0A645FYX8</accession>